<keyword evidence="2" id="KW-0732">Signal</keyword>
<feature type="transmembrane region" description="Helical" evidence="1">
    <location>
        <begin position="340"/>
        <end position="361"/>
    </location>
</feature>
<keyword evidence="1" id="KW-0812">Transmembrane</keyword>
<reference evidence="3 4" key="1">
    <citation type="submission" date="2024-02" db="EMBL/GenBank/DDBJ databases">
        <title>Haloferula sargassicola NBRC 104335.</title>
        <authorList>
            <person name="Ichikawa N."/>
            <person name="Katano-Makiyama Y."/>
            <person name="Hidaka K."/>
        </authorList>
    </citation>
    <scope>NUCLEOTIDE SEQUENCE [LARGE SCALE GENOMIC DNA]</scope>
    <source>
        <strain evidence="3 4">NBRC 104335</strain>
    </source>
</reference>
<name>A0ABP9UPV1_9BACT</name>
<keyword evidence="4" id="KW-1185">Reference proteome</keyword>
<evidence type="ECO:0000256" key="1">
    <source>
        <dbReference type="SAM" id="Phobius"/>
    </source>
</evidence>
<evidence type="ECO:0000256" key="2">
    <source>
        <dbReference type="SAM" id="SignalP"/>
    </source>
</evidence>
<gene>
    <name evidence="3" type="ORF">Hsar01_02710</name>
</gene>
<dbReference type="EMBL" id="BAABRI010000015">
    <property type="protein sequence ID" value="GAA5483477.1"/>
    <property type="molecule type" value="Genomic_DNA"/>
</dbReference>
<comment type="caution">
    <text evidence="3">The sequence shown here is derived from an EMBL/GenBank/DDBJ whole genome shotgun (WGS) entry which is preliminary data.</text>
</comment>
<feature type="transmembrane region" description="Helical" evidence="1">
    <location>
        <begin position="309"/>
        <end position="331"/>
    </location>
</feature>
<protein>
    <submittedName>
        <fullName evidence="3">Uncharacterized protein</fullName>
    </submittedName>
</protein>
<feature type="signal peptide" evidence="2">
    <location>
        <begin position="1"/>
        <end position="17"/>
    </location>
</feature>
<keyword evidence="1" id="KW-1133">Transmembrane helix</keyword>
<sequence>MIRRLLCCLFLTPALLAQESLFRLAPEPTHADDRSAIEATALFSMPAPGGFLPVRISASNDRKSDASISISATSEVGDDSRMRSEFQIGLPAGETVDRDLLVPLGTALLMGGEIQSALNVSVSGSYGRIHGNLSGEWSSSMPAVLMSEPLFTPNSGALDKQVNTSGSGYGSYVFAASFDPNRMPGDWRAYAGYDLAMLTDADWLALAPSARTAMLEWCRLGGKIRIFRIGGSPATFESLGIEVATVTASGDYGLGTVALDSVPADLLLDASAIVSQLRSGPESRIKSLDNDYSTRWPLHVKFGARAFEYGLFVFVLIAFGVLVGPVNLFVFAKSGRRHRLFITTPIISLATCLLLLGLILMRDGVGGRGERLALIEVQPDENRAYVHQEQVTRTGVLLRSGFTLTEDAVVSPVPMAYGPWTRLHSGEGGGDLEYTAAFTDDGLKLTGDWFRSRSEQGQVIEAVVPTRGRIELRSAEGETPVLFSTFDFPVETIYYTDRSKNRWVARNLETGKPVQASPMPDAGWKAEIKEIGARFGARHQRMLGGATTDRFFAITTQAPALETFTAIRWQETTTVLTGPVIR</sequence>
<dbReference type="Proteomes" id="UP001476282">
    <property type="component" value="Unassembled WGS sequence"/>
</dbReference>
<keyword evidence="1" id="KW-0472">Membrane</keyword>
<evidence type="ECO:0000313" key="3">
    <source>
        <dbReference type="EMBL" id="GAA5483477.1"/>
    </source>
</evidence>
<dbReference type="RefSeq" id="WP_353567589.1">
    <property type="nucleotide sequence ID" value="NZ_BAABRI010000015.1"/>
</dbReference>
<accession>A0ABP9UPV1</accession>
<organism evidence="3 4">
    <name type="scientific">Haloferula sargassicola</name>
    <dbReference type="NCBI Taxonomy" id="490096"/>
    <lineage>
        <taxon>Bacteria</taxon>
        <taxon>Pseudomonadati</taxon>
        <taxon>Verrucomicrobiota</taxon>
        <taxon>Verrucomicrobiia</taxon>
        <taxon>Verrucomicrobiales</taxon>
        <taxon>Verrucomicrobiaceae</taxon>
        <taxon>Haloferula</taxon>
    </lineage>
</organism>
<feature type="chain" id="PRO_5046690269" evidence="2">
    <location>
        <begin position="18"/>
        <end position="582"/>
    </location>
</feature>
<evidence type="ECO:0000313" key="4">
    <source>
        <dbReference type="Proteomes" id="UP001476282"/>
    </source>
</evidence>
<proteinExistence type="predicted"/>